<protein>
    <submittedName>
        <fullName evidence="1">Uncharacterized protein</fullName>
    </submittedName>
</protein>
<gene>
    <name evidence="1" type="ORF">CYCCA115_LOCUS17601</name>
</gene>
<evidence type="ECO:0000313" key="1">
    <source>
        <dbReference type="EMBL" id="CAJ1959179.1"/>
    </source>
</evidence>
<sequence length="133" mass="14316">MGVKVVAHVTTLGLHIGTPLVEERGRDHVAPSVDLPSDGGVSGADFVVTGGSSGGSCVLGDLLSHFSIDNHSTHKVEVEIIFVVDNDNGDDLAYIYRFIPSFHFISFHFMSFTIKSNTSAPVKHHTIVRSLTK</sequence>
<organism evidence="1 2">
    <name type="scientific">Cylindrotheca closterium</name>
    <dbReference type="NCBI Taxonomy" id="2856"/>
    <lineage>
        <taxon>Eukaryota</taxon>
        <taxon>Sar</taxon>
        <taxon>Stramenopiles</taxon>
        <taxon>Ochrophyta</taxon>
        <taxon>Bacillariophyta</taxon>
        <taxon>Bacillariophyceae</taxon>
        <taxon>Bacillariophycidae</taxon>
        <taxon>Bacillariales</taxon>
        <taxon>Bacillariaceae</taxon>
        <taxon>Cylindrotheca</taxon>
    </lineage>
</organism>
<dbReference type="Proteomes" id="UP001295423">
    <property type="component" value="Unassembled WGS sequence"/>
</dbReference>
<evidence type="ECO:0000313" key="2">
    <source>
        <dbReference type="Proteomes" id="UP001295423"/>
    </source>
</evidence>
<dbReference type="EMBL" id="CAKOGP040001981">
    <property type="protein sequence ID" value="CAJ1959179.1"/>
    <property type="molecule type" value="Genomic_DNA"/>
</dbReference>
<keyword evidence="2" id="KW-1185">Reference proteome</keyword>
<comment type="caution">
    <text evidence="1">The sequence shown here is derived from an EMBL/GenBank/DDBJ whole genome shotgun (WGS) entry which is preliminary data.</text>
</comment>
<name>A0AAD2PW36_9STRA</name>
<proteinExistence type="predicted"/>
<reference evidence="1" key="1">
    <citation type="submission" date="2023-08" db="EMBL/GenBank/DDBJ databases">
        <authorList>
            <person name="Audoor S."/>
            <person name="Bilcke G."/>
        </authorList>
    </citation>
    <scope>NUCLEOTIDE SEQUENCE</scope>
</reference>
<accession>A0AAD2PW36</accession>
<dbReference type="AlphaFoldDB" id="A0AAD2PW36"/>